<proteinExistence type="predicted"/>
<dbReference type="AlphaFoldDB" id="A0A4Q9H1Q7"/>
<evidence type="ECO:0000313" key="3">
    <source>
        <dbReference type="Proteomes" id="UP000292120"/>
    </source>
</evidence>
<gene>
    <name evidence="2" type="ORF">EYS42_00455</name>
</gene>
<dbReference type="Proteomes" id="UP000292120">
    <property type="component" value="Unassembled WGS sequence"/>
</dbReference>
<dbReference type="InterPro" id="IPR016088">
    <property type="entry name" value="Chalcone_isomerase_3-sand"/>
</dbReference>
<dbReference type="Gene3D" id="3.50.70.10">
    <property type="match status" value="1"/>
</dbReference>
<evidence type="ECO:0000313" key="2">
    <source>
        <dbReference type="EMBL" id="TBO33962.1"/>
    </source>
</evidence>
<protein>
    <recommendedName>
        <fullName evidence="1">Chalcone isomerase domain-containing protein</fullName>
    </recommendedName>
</protein>
<name>A0A4Q9H1Q7_9BURK</name>
<feature type="domain" description="Chalcone isomerase" evidence="1">
    <location>
        <begin position="46"/>
        <end position="212"/>
    </location>
</feature>
<dbReference type="InterPro" id="IPR036298">
    <property type="entry name" value="Chalcone_isomerase_sf"/>
</dbReference>
<dbReference type="GO" id="GO:0016872">
    <property type="term" value="F:intramolecular lyase activity"/>
    <property type="evidence" value="ECO:0007669"/>
    <property type="project" value="InterPro"/>
</dbReference>
<keyword evidence="3" id="KW-1185">Reference proteome</keyword>
<dbReference type="RefSeq" id="WP_130965911.1">
    <property type="nucleotide sequence ID" value="NZ_SIXI01000001.1"/>
</dbReference>
<reference evidence="2 3" key="1">
    <citation type="submission" date="2019-02" db="EMBL/GenBank/DDBJ databases">
        <title>Aquabacterium sp. strain KMB7.</title>
        <authorList>
            <person name="Chen W.-M."/>
        </authorList>
    </citation>
    <scope>NUCLEOTIDE SEQUENCE [LARGE SCALE GENOMIC DNA]</scope>
    <source>
        <strain evidence="2 3">KMB7</strain>
    </source>
</reference>
<comment type="caution">
    <text evidence="2">The sequence shown here is derived from an EMBL/GenBank/DDBJ whole genome shotgun (WGS) entry which is preliminary data.</text>
</comment>
<accession>A0A4Q9H1Q7</accession>
<sequence>MFNTVRLWAKGCAQAGRGLCVVAALAVVSGAFGVVGLPDVGEAQAARLEGQQFDDTQQVADRTLRLNGLGLRGVAWVKAFVAGLYLPAPTRDAAQAMAMPGPKRLRMKIMLEAPAAELSKAVRRGVAKNENERAQAQLAERVSLFNQAIDSLGTLKVGDVVDLDWLPGKGAQLRHNERVVGPLVEGEDFYRTILKIYIGERPVDKRMKEGLLRGGS</sequence>
<dbReference type="OrthoDB" id="9795336at2"/>
<dbReference type="SUPFAM" id="SSF54626">
    <property type="entry name" value="Chalcone isomerase"/>
    <property type="match status" value="1"/>
</dbReference>
<evidence type="ECO:0000259" key="1">
    <source>
        <dbReference type="Pfam" id="PF16036"/>
    </source>
</evidence>
<organism evidence="2 3">
    <name type="scientific">Aquabacterium lacunae</name>
    <dbReference type="NCBI Taxonomy" id="2528630"/>
    <lineage>
        <taxon>Bacteria</taxon>
        <taxon>Pseudomonadati</taxon>
        <taxon>Pseudomonadota</taxon>
        <taxon>Betaproteobacteria</taxon>
        <taxon>Burkholderiales</taxon>
        <taxon>Aquabacterium</taxon>
    </lineage>
</organism>
<dbReference type="InterPro" id="IPR016087">
    <property type="entry name" value="Chalcone_isomerase"/>
</dbReference>
<dbReference type="EMBL" id="SIXI01000001">
    <property type="protein sequence ID" value="TBO33962.1"/>
    <property type="molecule type" value="Genomic_DNA"/>
</dbReference>
<dbReference type="Pfam" id="PF16036">
    <property type="entry name" value="Chalcone_3"/>
    <property type="match status" value="1"/>
</dbReference>